<dbReference type="Proteomes" id="UP001454036">
    <property type="component" value="Unassembled WGS sequence"/>
</dbReference>
<evidence type="ECO:0000313" key="2">
    <source>
        <dbReference type="Proteomes" id="UP001454036"/>
    </source>
</evidence>
<accession>A0AAV3R0M9</accession>
<comment type="caution">
    <text evidence="1">The sequence shown here is derived from an EMBL/GenBank/DDBJ whole genome shotgun (WGS) entry which is preliminary data.</text>
</comment>
<organism evidence="1 2">
    <name type="scientific">Lithospermum erythrorhizon</name>
    <name type="common">Purple gromwell</name>
    <name type="synonym">Lithospermum officinale var. erythrorhizon</name>
    <dbReference type="NCBI Taxonomy" id="34254"/>
    <lineage>
        <taxon>Eukaryota</taxon>
        <taxon>Viridiplantae</taxon>
        <taxon>Streptophyta</taxon>
        <taxon>Embryophyta</taxon>
        <taxon>Tracheophyta</taxon>
        <taxon>Spermatophyta</taxon>
        <taxon>Magnoliopsida</taxon>
        <taxon>eudicotyledons</taxon>
        <taxon>Gunneridae</taxon>
        <taxon>Pentapetalae</taxon>
        <taxon>asterids</taxon>
        <taxon>lamiids</taxon>
        <taxon>Boraginales</taxon>
        <taxon>Boraginaceae</taxon>
        <taxon>Boraginoideae</taxon>
        <taxon>Lithospermeae</taxon>
        <taxon>Lithospermum</taxon>
    </lineage>
</organism>
<gene>
    <name evidence="1" type="ORF">LIER_23305</name>
</gene>
<sequence length="92" mass="10339">MGFQVSTLVRILSMIDLNFGGTNAGWETHVLAMSGNFRHTVGPYDNIPGLYVHIRTENNDGFLDIDMLSRPLFMKAQDSFNSMGFLNGYFSK</sequence>
<proteinExistence type="predicted"/>
<protein>
    <submittedName>
        <fullName evidence="1">Uncharacterized protein</fullName>
    </submittedName>
</protein>
<keyword evidence="2" id="KW-1185">Reference proteome</keyword>
<name>A0AAV3R0M9_LITER</name>
<dbReference type="EMBL" id="BAABME010006534">
    <property type="protein sequence ID" value="GAA0168632.1"/>
    <property type="molecule type" value="Genomic_DNA"/>
</dbReference>
<evidence type="ECO:0000313" key="1">
    <source>
        <dbReference type="EMBL" id="GAA0168632.1"/>
    </source>
</evidence>
<dbReference type="AlphaFoldDB" id="A0AAV3R0M9"/>
<reference evidence="1 2" key="1">
    <citation type="submission" date="2024-01" db="EMBL/GenBank/DDBJ databases">
        <title>The complete chloroplast genome sequence of Lithospermum erythrorhizon: insights into the phylogenetic relationship among Boraginaceae species and the maternal lineages of purple gromwells.</title>
        <authorList>
            <person name="Okada T."/>
            <person name="Watanabe K."/>
        </authorList>
    </citation>
    <scope>NUCLEOTIDE SEQUENCE [LARGE SCALE GENOMIC DNA]</scope>
</reference>